<accession>A0A9X1AB42</accession>
<comment type="caution">
    <text evidence="5">The sequence shown here is derived from an EMBL/GenBank/DDBJ whole genome shotgun (WGS) entry which is preliminary data.</text>
</comment>
<evidence type="ECO:0000256" key="2">
    <source>
        <dbReference type="ARBA" id="ARBA00023125"/>
    </source>
</evidence>
<dbReference type="Gene3D" id="1.10.10.10">
    <property type="entry name" value="Winged helix-like DNA-binding domain superfamily/Winged helix DNA-binding domain"/>
    <property type="match status" value="1"/>
</dbReference>
<evidence type="ECO:0000313" key="6">
    <source>
        <dbReference type="Proteomes" id="UP001138921"/>
    </source>
</evidence>
<dbReference type="InterPro" id="IPR036388">
    <property type="entry name" value="WH-like_DNA-bd_sf"/>
</dbReference>
<dbReference type="SUPFAM" id="SSF46785">
    <property type="entry name" value="Winged helix' DNA-binding domain"/>
    <property type="match status" value="1"/>
</dbReference>
<dbReference type="InterPro" id="IPR000835">
    <property type="entry name" value="HTH_MarR-typ"/>
</dbReference>
<dbReference type="InterPro" id="IPR039422">
    <property type="entry name" value="MarR/SlyA-like"/>
</dbReference>
<dbReference type="SMART" id="SM00347">
    <property type="entry name" value="HTH_MARR"/>
    <property type="match status" value="1"/>
</dbReference>
<keyword evidence="1" id="KW-0805">Transcription regulation</keyword>
<reference evidence="5" key="2">
    <citation type="submission" date="2021-03" db="EMBL/GenBank/DDBJ databases">
        <authorList>
            <person name="Artuso I."/>
            <person name="Turrini P."/>
            <person name="Pirolo M."/>
            <person name="Lugli G.A."/>
            <person name="Ventura M."/>
            <person name="Visca P."/>
        </authorList>
    </citation>
    <scope>NUCLEOTIDE SEQUENCE</scope>
    <source>
        <strain evidence="5">LMG 26462</strain>
    </source>
</reference>
<dbReference type="EMBL" id="JAFLWW010000003">
    <property type="protein sequence ID" value="MBT1156624.1"/>
    <property type="molecule type" value="Genomic_DNA"/>
</dbReference>
<dbReference type="PROSITE" id="PS50995">
    <property type="entry name" value="HTH_MARR_2"/>
    <property type="match status" value="1"/>
</dbReference>
<dbReference type="Proteomes" id="UP001138921">
    <property type="component" value="Unassembled WGS sequence"/>
</dbReference>
<gene>
    <name evidence="5" type="ORF">J1C56_13570</name>
</gene>
<dbReference type="InterPro" id="IPR023187">
    <property type="entry name" value="Tscrpt_reg_MarR-type_CS"/>
</dbReference>
<dbReference type="GO" id="GO:0003677">
    <property type="term" value="F:DNA binding"/>
    <property type="evidence" value="ECO:0007669"/>
    <property type="project" value="UniProtKB-KW"/>
</dbReference>
<protein>
    <submittedName>
        <fullName evidence="5">MarR family transcriptional regulator</fullName>
    </submittedName>
</protein>
<reference evidence="5" key="1">
    <citation type="journal article" date="2021" name="Microorganisms">
        <title>Phylogenomic Reconstruction and Metabolic Potential of the Genus Aminobacter.</title>
        <authorList>
            <person name="Artuso I."/>
            <person name="Turrini P."/>
            <person name="Pirolo M."/>
            <person name="Lugli G.A."/>
            <person name="Ventura M."/>
            <person name="Visca P."/>
        </authorList>
    </citation>
    <scope>NUCLEOTIDE SEQUENCE</scope>
    <source>
        <strain evidence="5">LMG 26462</strain>
    </source>
</reference>
<dbReference type="InterPro" id="IPR036390">
    <property type="entry name" value="WH_DNA-bd_sf"/>
</dbReference>
<dbReference type="PANTHER" id="PTHR33164">
    <property type="entry name" value="TRANSCRIPTIONAL REGULATOR, MARR FAMILY"/>
    <property type="match status" value="1"/>
</dbReference>
<name>A0A9X1AB42_9HYPH</name>
<dbReference type="PROSITE" id="PS01117">
    <property type="entry name" value="HTH_MARR_1"/>
    <property type="match status" value="1"/>
</dbReference>
<keyword evidence="3" id="KW-0804">Transcription</keyword>
<evidence type="ECO:0000259" key="4">
    <source>
        <dbReference type="PROSITE" id="PS50995"/>
    </source>
</evidence>
<dbReference type="PANTHER" id="PTHR33164:SF64">
    <property type="entry name" value="TRANSCRIPTIONAL REGULATOR SLYA"/>
    <property type="match status" value="1"/>
</dbReference>
<dbReference type="GO" id="GO:0006950">
    <property type="term" value="P:response to stress"/>
    <property type="evidence" value="ECO:0007669"/>
    <property type="project" value="TreeGrafter"/>
</dbReference>
<evidence type="ECO:0000256" key="1">
    <source>
        <dbReference type="ARBA" id="ARBA00023015"/>
    </source>
</evidence>
<evidence type="ECO:0000256" key="3">
    <source>
        <dbReference type="ARBA" id="ARBA00023163"/>
    </source>
</evidence>
<feature type="domain" description="HTH marR-type" evidence="4">
    <location>
        <begin position="8"/>
        <end position="141"/>
    </location>
</feature>
<dbReference type="PRINTS" id="PR00598">
    <property type="entry name" value="HTHMARR"/>
</dbReference>
<dbReference type="AlphaFoldDB" id="A0A9X1AB42"/>
<keyword evidence="2" id="KW-0238">DNA-binding</keyword>
<sequence>MSNDASDRANFGRSLLAVARLWRHAADRALDDCGLSHATAMPLVTLSRLGDNIRQGVIADHLGFEGPSLVRIVDLLAADGLITRSGDPGDRRAKILSLTNAGRARVEEIEVILERLRTELLADEDAAELSAALGLLVRLEQRLLAADPDA</sequence>
<dbReference type="GO" id="GO:0003700">
    <property type="term" value="F:DNA-binding transcription factor activity"/>
    <property type="evidence" value="ECO:0007669"/>
    <property type="project" value="InterPro"/>
</dbReference>
<proteinExistence type="predicted"/>
<dbReference type="Pfam" id="PF12802">
    <property type="entry name" value="MarR_2"/>
    <property type="match status" value="1"/>
</dbReference>
<organism evidence="5 6">
    <name type="scientific">Aminobacter anthyllidis</name>
    <dbReference type="NCBI Taxonomy" id="1035067"/>
    <lineage>
        <taxon>Bacteria</taxon>
        <taxon>Pseudomonadati</taxon>
        <taxon>Pseudomonadota</taxon>
        <taxon>Alphaproteobacteria</taxon>
        <taxon>Hyphomicrobiales</taxon>
        <taxon>Phyllobacteriaceae</taxon>
        <taxon>Aminobacter</taxon>
    </lineage>
</organism>
<keyword evidence="6" id="KW-1185">Reference proteome</keyword>
<evidence type="ECO:0000313" key="5">
    <source>
        <dbReference type="EMBL" id="MBT1156624.1"/>
    </source>
</evidence>
<dbReference type="RefSeq" id="WP_214389979.1">
    <property type="nucleotide sequence ID" value="NZ_JAFLWW010000003.1"/>
</dbReference>